<evidence type="ECO:0000313" key="3">
    <source>
        <dbReference type="Proteomes" id="UP001189429"/>
    </source>
</evidence>
<protein>
    <submittedName>
        <fullName evidence="2">Uncharacterized protein</fullName>
    </submittedName>
</protein>
<reference evidence="2" key="1">
    <citation type="submission" date="2023-10" db="EMBL/GenBank/DDBJ databases">
        <authorList>
            <person name="Chen Y."/>
            <person name="Shah S."/>
            <person name="Dougan E. K."/>
            <person name="Thang M."/>
            <person name="Chan C."/>
        </authorList>
    </citation>
    <scope>NUCLEOTIDE SEQUENCE [LARGE SCALE GENOMIC DNA]</scope>
</reference>
<comment type="caution">
    <text evidence="2">The sequence shown here is derived from an EMBL/GenBank/DDBJ whole genome shotgun (WGS) entry which is preliminary data.</text>
</comment>
<proteinExistence type="predicted"/>
<keyword evidence="3" id="KW-1185">Reference proteome</keyword>
<gene>
    <name evidence="2" type="ORF">PCOR1329_LOCUS65294</name>
</gene>
<feature type="coiled-coil region" evidence="1">
    <location>
        <begin position="205"/>
        <end position="239"/>
    </location>
</feature>
<accession>A0ABN9W9M1</accession>
<sequence length="352" mass="39181">MWEFAMSTKGKWKHMQKAWMSLLAVPGTFLIHKPTQVSRVVLHVSSHGIISVRMPIQQGTLDLRLAPNPSTASNFDYITKPDEWSAAEIDVLPPGTLKGQGSQLQLKFGGKAASALKFAALRGFRGMTVHWLKQLHKEVVNPWAGKPRPSTEAPLMTSLLKHVLGDAFSEKVLEEALMKRGRKPDEAQLVSETALFGDASPFVEQEDLDEDQSEFKRHLEELRAAREAAQRAEAKKLAELAKLSHASAASSSSAATGGAPRQRRFVRVVATGISEIQSQQYKPPGSRLSKDDRRENRWRIAAPYLDGERSRSYGSRSGFDDWGAMVDMLETLWASYCRKHGGECPFTFQRPV</sequence>
<organism evidence="2 3">
    <name type="scientific">Prorocentrum cordatum</name>
    <dbReference type="NCBI Taxonomy" id="2364126"/>
    <lineage>
        <taxon>Eukaryota</taxon>
        <taxon>Sar</taxon>
        <taxon>Alveolata</taxon>
        <taxon>Dinophyceae</taxon>
        <taxon>Prorocentrales</taxon>
        <taxon>Prorocentraceae</taxon>
        <taxon>Prorocentrum</taxon>
    </lineage>
</organism>
<keyword evidence="1" id="KW-0175">Coiled coil</keyword>
<dbReference type="Proteomes" id="UP001189429">
    <property type="component" value="Unassembled WGS sequence"/>
</dbReference>
<evidence type="ECO:0000256" key="1">
    <source>
        <dbReference type="SAM" id="Coils"/>
    </source>
</evidence>
<evidence type="ECO:0000313" key="2">
    <source>
        <dbReference type="EMBL" id="CAK0882932.1"/>
    </source>
</evidence>
<name>A0ABN9W9M1_9DINO</name>
<dbReference type="EMBL" id="CAUYUJ010018355">
    <property type="protein sequence ID" value="CAK0882932.1"/>
    <property type="molecule type" value="Genomic_DNA"/>
</dbReference>